<name>A0ABQ2FNG9_9DEIO</name>
<evidence type="ECO:0000256" key="2">
    <source>
        <dbReference type="ARBA" id="ARBA00023125"/>
    </source>
</evidence>
<protein>
    <recommendedName>
        <fullName evidence="4">HTH cro/C1-type domain-containing protein</fullName>
    </recommendedName>
</protein>
<evidence type="ECO:0000313" key="5">
    <source>
        <dbReference type="EMBL" id="GGL11280.1"/>
    </source>
</evidence>
<comment type="caution">
    <text evidence="5">The sequence shown here is derived from an EMBL/GenBank/DDBJ whole genome shotgun (WGS) entry which is preliminary data.</text>
</comment>
<feature type="domain" description="HTH cro/C1-type" evidence="4">
    <location>
        <begin position="17"/>
        <end position="71"/>
    </location>
</feature>
<dbReference type="Gene3D" id="1.10.260.40">
    <property type="entry name" value="lambda repressor-like DNA-binding domains"/>
    <property type="match status" value="1"/>
</dbReference>
<dbReference type="CDD" id="cd00093">
    <property type="entry name" value="HTH_XRE"/>
    <property type="match status" value="1"/>
</dbReference>
<dbReference type="InterPro" id="IPR050807">
    <property type="entry name" value="TransReg_Diox_bact_type"/>
</dbReference>
<keyword evidence="1" id="KW-0805">Transcription regulation</keyword>
<gene>
    <name evidence="5" type="ORF">GCM10010844_32460</name>
</gene>
<keyword evidence="3" id="KW-0804">Transcription</keyword>
<evidence type="ECO:0000256" key="1">
    <source>
        <dbReference type="ARBA" id="ARBA00023015"/>
    </source>
</evidence>
<keyword evidence="2" id="KW-0238">DNA-binding</keyword>
<dbReference type="EMBL" id="BMPE01000012">
    <property type="protein sequence ID" value="GGL11280.1"/>
    <property type="molecule type" value="Genomic_DNA"/>
</dbReference>
<keyword evidence="6" id="KW-1185">Reference proteome</keyword>
<dbReference type="Proteomes" id="UP000604341">
    <property type="component" value="Unassembled WGS sequence"/>
</dbReference>
<proteinExistence type="predicted"/>
<reference evidence="6" key="1">
    <citation type="journal article" date="2019" name="Int. J. Syst. Evol. Microbiol.">
        <title>The Global Catalogue of Microorganisms (GCM) 10K type strain sequencing project: providing services to taxonomists for standard genome sequencing and annotation.</title>
        <authorList>
            <consortium name="The Broad Institute Genomics Platform"/>
            <consortium name="The Broad Institute Genome Sequencing Center for Infectious Disease"/>
            <person name="Wu L."/>
            <person name="Ma J."/>
        </authorList>
    </citation>
    <scope>NUCLEOTIDE SEQUENCE [LARGE SCALE GENOMIC DNA]</scope>
    <source>
        <strain evidence="6">JCM 19173</strain>
    </source>
</reference>
<dbReference type="SMART" id="SM00530">
    <property type="entry name" value="HTH_XRE"/>
    <property type="match status" value="1"/>
</dbReference>
<evidence type="ECO:0000313" key="6">
    <source>
        <dbReference type="Proteomes" id="UP000604341"/>
    </source>
</evidence>
<dbReference type="RefSeq" id="WP_189070031.1">
    <property type="nucleotide sequence ID" value="NZ_BMPE01000012.1"/>
</dbReference>
<dbReference type="SUPFAM" id="SSF47413">
    <property type="entry name" value="lambda repressor-like DNA-binding domains"/>
    <property type="match status" value="1"/>
</dbReference>
<accession>A0ABQ2FNG9</accession>
<sequence length="73" mass="8237">MSAAVPDELLQQVGARVRHYREALKLNQDDFADQAGMHRAYVGMIENGRKDLRLSTLYRLAGALQVDVRDLLP</sequence>
<dbReference type="PANTHER" id="PTHR46797">
    <property type="entry name" value="HTH-TYPE TRANSCRIPTIONAL REGULATOR"/>
    <property type="match status" value="1"/>
</dbReference>
<evidence type="ECO:0000259" key="4">
    <source>
        <dbReference type="PROSITE" id="PS50943"/>
    </source>
</evidence>
<dbReference type="InterPro" id="IPR010982">
    <property type="entry name" value="Lambda_DNA-bd_dom_sf"/>
</dbReference>
<evidence type="ECO:0000256" key="3">
    <source>
        <dbReference type="ARBA" id="ARBA00023163"/>
    </source>
</evidence>
<dbReference type="Pfam" id="PF01381">
    <property type="entry name" value="HTH_3"/>
    <property type="match status" value="1"/>
</dbReference>
<dbReference type="PROSITE" id="PS50943">
    <property type="entry name" value="HTH_CROC1"/>
    <property type="match status" value="1"/>
</dbReference>
<organism evidence="5 6">
    <name type="scientific">Deinococcus radiotolerans</name>
    <dbReference type="NCBI Taxonomy" id="1309407"/>
    <lineage>
        <taxon>Bacteria</taxon>
        <taxon>Thermotogati</taxon>
        <taxon>Deinococcota</taxon>
        <taxon>Deinococci</taxon>
        <taxon>Deinococcales</taxon>
        <taxon>Deinococcaceae</taxon>
        <taxon>Deinococcus</taxon>
    </lineage>
</organism>
<dbReference type="InterPro" id="IPR001387">
    <property type="entry name" value="Cro/C1-type_HTH"/>
</dbReference>
<dbReference type="PANTHER" id="PTHR46797:SF23">
    <property type="entry name" value="HTH-TYPE TRANSCRIPTIONAL REGULATOR SUTR"/>
    <property type="match status" value="1"/>
</dbReference>